<dbReference type="Gene3D" id="3.40.50.10490">
    <property type="entry name" value="Glucose-6-phosphate isomerase like protein, domain 1"/>
    <property type="match status" value="2"/>
</dbReference>
<evidence type="ECO:0000256" key="2">
    <source>
        <dbReference type="ARBA" id="ARBA00023152"/>
    </source>
</evidence>
<dbReference type="PROSITE" id="PS51463">
    <property type="entry name" value="P_GLUCOSE_ISOMERASE_3"/>
    <property type="match status" value="1"/>
</dbReference>
<evidence type="ECO:0000256" key="3">
    <source>
        <dbReference type="ARBA" id="ARBA00023235"/>
    </source>
</evidence>
<comment type="catalytic activity">
    <reaction evidence="4">
        <text>alpha-D-glucose 6-phosphate = beta-D-fructose 6-phosphate</text>
        <dbReference type="Rhea" id="RHEA:11816"/>
        <dbReference type="ChEBI" id="CHEBI:57634"/>
        <dbReference type="ChEBI" id="CHEBI:58225"/>
        <dbReference type="EC" id="5.3.1.9"/>
    </reaction>
</comment>
<comment type="similarity">
    <text evidence="4">Belongs to the GPI family.</text>
</comment>
<dbReference type="PRINTS" id="PR00662">
    <property type="entry name" value="G6PISOMERASE"/>
</dbReference>
<evidence type="ECO:0000313" key="6">
    <source>
        <dbReference type="Proteomes" id="UP000179283"/>
    </source>
</evidence>
<protein>
    <recommendedName>
        <fullName evidence="4">Glucose-6-phosphate isomerase</fullName>
        <ecNumber evidence="4">5.3.1.9</ecNumber>
    </recommendedName>
</protein>
<comment type="caution">
    <text evidence="5">The sequence shown here is derived from an EMBL/GenBank/DDBJ whole genome shotgun (WGS) entry which is preliminary data.</text>
</comment>
<evidence type="ECO:0000256" key="1">
    <source>
        <dbReference type="ARBA" id="ARBA00022432"/>
    </source>
</evidence>
<dbReference type="GO" id="GO:0048029">
    <property type="term" value="F:monosaccharide binding"/>
    <property type="evidence" value="ECO:0007669"/>
    <property type="project" value="TreeGrafter"/>
</dbReference>
<keyword evidence="1 4" id="KW-0312">Gluconeogenesis</keyword>
<dbReference type="PROSITE" id="PS00174">
    <property type="entry name" value="P_GLUCOSE_ISOMERASE_2"/>
    <property type="match status" value="1"/>
</dbReference>
<dbReference type="GO" id="GO:0051156">
    <property type="term" value="P:glucose 6-phosphate metabolic process"/>
    <property type="evidence" value="ECO:0007669"/>
    <property type="project" value="TreeGrafter"/>
</dbReference>
<dbReference type="InterPro" id="IPR046348">
    <property type="entry name" value="SIS_dom_sf"/>
</dbReference>
<evidence type="ECO:0000313" key="5">
    <source>
        <dbReference type="EMBL" id="OHB03534.1"/>
    </source>
</evidence>
<keyword evidence="3 4" id="KW-0413">Isomerase</keyword>
<dbReference type="GO" id="GO:0004347">
    <property type="term" value="F:glucose-6-phosphate isomerase activity"/>
    <property type="evidence" value="ECO:0007669"/>
    <property type="project" value="UniProtKB-EC"/>
</dbReference>
<dbReference type="Pfam" id="PF00342">
    <property type="entry name" value="PGI"/>
    <property type="match status" value="1"/>
</dbReference>
<name>A0A1G2U221_9BACT</name>
<dbReference type="GO" id="GO:0006094">
    <property type="term" value="P:gluconeogenesis"/>
    <property type="evidence" value="ECO:0007669"/>
    <property type="project" value="UniProtKB-KW"/>
</dbReference>
<dbReference type="GO" id="GO:0097367">
    <property type="term" value="F:carbohydrate derivative binding"/>
    <property type="evidence" value="ECO:0007669"/>
    <property type="project" value="InterPro"/>
</dbReference>
<dbReference type="AlphaFoldDB" id="A0A1G2U221"/>
<organism evidence="5 6">
    <name type="scientific">Candidatus Zambryskibacteria bacterium RIFCSPLOWO2_01_FULL_43_17</name>
    <dbReference type="NCBI Taxonomy" id="1802760"/>
    <lineage>
        <taxon>Bacteria</taxon>
        <taxon>Candidatus Zambryskiibacteriota</taxon>
    </lineage>
</organism>
<comment type="pathway">
    <text evidence="4">Carbohydrate degradation; glycolysis; D-glyceraldehyde 3-phosphate and glycerone phosphate from D-glucose: step 2/4.</text>
</comment>
<gene>
    <name evidence="5" type="ORF">A2920_00395</name>
</gene>
<evidence type="ECO:0000256" key="4">
    <source>
        <dbReference type="RuleBase" id="RU000612"/>
    </source>
</evidence>
<accession>A0A1G2U221</accession>
<dbReference type="SUPFAM" id="SSF53697">
    <property type="entry name" value="SIS domain"/>
    <property type="match status" value="1"/>
</dbReference>
<dbReference type="UniPathway" id="UPA00109">
    <property type="reaction ID" value="UER00181"/>
</dbReference>
<dbReference type="GO" id="GO:0005829">
    <property type="term" value="C:cytosol"/>
    <property type="evidence" value="ECO:0007669"/>
    <property type="project" value="TreeGrafter"/>
</dbReference>
<dbReference type="InterPro" id="IPR001672">
    <property type="entry name" value="G6P_Isomerase"/>
</dbReference>
<dbReference type="PANTHER" id="PTHR11469">
    <property type="entry name" value="GLUCOSE-6-PHOSPHATE ISOMERASE"/>
    <property type="match status" value="1"/>
</dbReference>
<dbReference type="InterPro" id="IPR018189">
    <property type="entry name" value="Phosphoglucose_isomerase_CS"/>
</dbReference>
<dbReference type="EC" id="5.3.1.9" evidence="4"/>
<keyword evidence="2 4" id="KW-0324">Glycolysis</keyword>
<dbReference type="PANTHER" id="PTHR11469:SF1">
    <property type="entry name" value="GLUCOSE-6-PHOSPHATE ISOMERASE"/>
    <property type="match status" value="1"/>
</dbReference>
<dbReference type="GO" id="GO:0006096">
    <property type="term" value="P:glycolytic process"/>
    <property type="evidence" value="ECO:0007669"/>
    <property type="project" value="UniProtKB-UniPathway"/>
</dbReference>
<dbReference type="Proteomes" id="UP000179283">
    <property type="component" value="Unassembled WGS sequence"/>
</dbReference>
<sequence length="424" mass="47318">MTILLRQKINIEGKEKKTVKANLEEVLRKLIAFSEDFSYREHESLFAFLNDKDLLEKLTALVKKINGHHLPKTVFVIGIGGANLATKAIHDALSGYGESAYDAERKMIFLDTVDESVSEPVLLHIKTLNKKEDFVVVIVSKSGETLETLANTEFLLSHLEARFGDIRDRTVVVTGGGSKLDLSAKEKNISLVLLPDVFSDRFGAFSPTTLLPMMLYGYPADDLLSGAREVFRKFIGLKENISLETAFAIDEEYGRGHNIYDLFFFSPRLETLGKWHRQLVAESLGKTGKGITPTVSIGTTDLHSSLQLVLDGPKNKITSFVSVHLSEEESIGDSLEIDALSANVTSKSFSEINNAILQSVQESYFKNNLPYFDIILSDISLKTIGEYMTFAMLQTIFLSKLWSVNAFDQPAVEEYKTRAKRALE</sequence>
<dbReference type="EMBL" id="MHWD01000019">
    <property type="protein sequence ID" value="OHB03534.1"/>
    <property type="molecule type" value="Genomic_DNA"/>
</dbReference>
<reference evidence="5 6" key="1">
    <citation type="journal article" date="2016" name="Nat. Commun.">
        <title>Thousands of microbial genomes shed light on interconnected biogeochemical processes in an aquifer system.</title>
        <authorList>
            <person name="Anantharaman K."/>
            <person name="Brown C.T."/>
            <person name="Hug L.A."/>
            <person name="Sharon I."/>
            <person name="Castelle C.J."/>
            <person name="Probst A.J."/>
            <person name="Thomas B.C."/>
            <person name="Singh A."/>
            <person name="Wilkins M.J."/>
            <person name="Karaoz U."/>
            <person name="Brodie E.L."/>
            <person name="Williams K.H."/>
            <person name="Hubbard S.S."/>
            <person name="Banfield J.F."/>
        </authorList>
    </citation>
    <scope>NUCLEOTIDE SEQUENCE [LARGE SCALE GENOMIC DNA]</scope>
</reference>
<proteinExistence type="inferred from homology"/>